<dbReference type="PROSITE" id="PS50943">
    <property type="entry name" value="HTH_CROC1"/>
    <property type="match status" value="1"/>
</dbReference>
<dbReference type="CDD" id="cd00093">
    <property type="entry name" value="HTH_XRE"/>
    <property type="match status" value="1"/>
</dbReference>
<accession>A0A9E7ZTS8</accession>
<evidence type="ECO:0000313" key="2">
    <source>
        <dbReference type="EMBL" id="UZF86212.1"/>
    </source>
</evidence>
<dbReference type="AlphaFoldDB" id="A0A9E7ZTS8"/>
<proteinExistence type="predicted"/>
<reference evidence="2" key="1">
    <citation type="submission" date="2022-08" db="EMBL/GenBank/DDBJ databases">
        <title>Complete Genome Sequences of 2 Bosea sp. soil isolates.</title>
        <authorList>
            <person name="Alvarez Arevalo M."/>
            <person name="Sterndorff E.B."/>
            <person name="Faurdal D."/>
            <person name="Joergensen T.S."/>
            <person name="Weber T."/>
        </authorList>
    </citation>
    <scope>NUCLEOTIDE SEQUENCE</scope>
    <source>
        <strain evidence="2">NBC_00436</strain>
    </source>
</reference>
<dbReference type="InterPro" id="IPR001387">
    <property type="entry name" value="Cro/C1-type_HTH"/>
</dbReference>
<evidence type="ECO:0000259" key="1">
    <source>
        <dbReference type="PROSITE" id="PS50943"/>
    </source>
</evidence>
<dbReference type="Gene3D" id="1.10.260.40">
    <property type="entry name" value="lambda repressor-like DNA-binding domains"/>
    <property type="match status" value="1"/>
</dbReference>
<gene>
    <name evidence="2" type="ORF">NWE54_20760</name>
</gene>
<sequence length="109" mass="12310">MLGQKVGVSQQQISEYENGADRISLEMLTQLGLIFGKAFDQYIAEKEAAGFSTPEAPPYMLDLPASAPLRPNSNRVETMFLDLRKLRNPADRKSLQSQYMTMLRKQEKA</sequence>
<organism evidence="2">
    <name type="scientific">Bosea sp. NBC_00436</name>
    <dbReference type="NCBI Taxonomy" id="2969620"/>
    <lineage>
        <taxon>Bacteria</taxon>
        <taxon>Pseudomonadati</taxon>
        <taxon>Pseudomonadota</taxon>
        <taxon>Alphaproteobacteria</taxon>
        <taxon>Hyphomicrobiales</taxon>
        <taxon>Boseaceae</taxon>
        <taxon>Bosea</taxon>
    </lineage>
</organism>
<feature type="domain" description="HTH cro/C1-type" evidence="1">
    <location>
        <begin position="2"/>
        <end position="42"/>
    </location>
</feature>
<dbReference type="SUPFAM" id="SSF47413">
    <property type="entry name" value="lambda repressor-like DNA-binding domains"/>
    <property type="match status" value="1"/>
</dbReference>
<dbReference type="Pfam" id="PF01381">
    <property type="entry name" value="HTH_3"/>
    <property type="match status" value="1"/>
</dbReference>
<dbReference type="EMBL" id="CP102774">
    <property type="protein sequence ID" value="UZF86212.1"/>
    <property type="molecule type" value="Genomic_DNA"/>
</dbReference>
<name>A0A9E7ZTS8_9HYPH</name>
<protein>
    <submittedName>
        <fullName evidence="2">Helix-turn-helix transcriptional regulator</fullName>
    </submittedName>
</protein>
<dbReference type="InterPro" id="IPR010982">
    <property type="entry name" value="Lambda_DNA-bd_dom_sf"/>
</dbReference>
<dbReference type="GO" id="GO:0003677">
    <property type="term" value="F:DNA binding"/>
    <property type="evidence" value="ECO:0007669"/>
    <property type="project" value="InterPro"/>
</dbReference>